<keyword evidence="3" id="KW-1185">Reference proteome</keyword>
<evidence type="ECO:0000256" key="1">
    <source>
        <dbReference type="SAM" id="MobiDB-lite"/>
    </source>
</evidence>
<organism evidence="2 3">
    <name type="scientific">Channa striata</name>
    <name type="common">Snakehead murrel</name>
    <name type="synonym">Ophicephalus striatus</name>
    <dbReference type="NCBI Taxonomy" id="64152"/>
    <lineage>
        <taxon>Eukaryota</taxon>
        <taxon>Metazoa</taxon>
        <taxon>Chordata</taxon>
        <taxon>Craniata</taxon>
        <taxon>Vertebrata</taxon>
        <taxon>Euteleostomi</taxon>
        <taxon>Actinopterygii</taxon>
        <taxon>Neopterygii</taxon>
        <taxon>Teleostei</taxon>
        <taxon>Neoteleostei</taxon>
        <taxon>Acanthomorphata</taxon>
        <taxon>Anabantaria</taxon>
        <taxon>Anabantiformes</taxon>
        <taxon>Channoidei</taxon>
        <taxon>Channidae</taxon>
        <taxon>Channa</taxon>
    </lineage>
</organism>
<feature type="region of interest" description="Disordered" evidence="1">
    <location>
        <begin position="1"/>
        <end position="112"/>
    </location>
</feature>
<dbReference type="Proteomes" id="UP001187415">
    <property type="component" value="Unassembled WGS sequence"/>
</dbReference>
<feature type="compositionally biased region" description="Basic and acidic residues" evidence="1">
    <location>
        <begin position="72"/>
        <end position="83"/>
    </location>
</feature>
<comment type="caution">
    <text evidence="2">The sequence shown here is derived from an EMBL/GenBank/DDBJ whole genome shotgun (WGS) entry which is preliminary data.</text>
</comment>
<feature type="compositionally biased region" description="Basic residues" evidence="1">
    <location>
        <begin position="49"/>
        <end position="59"/>
    </location>
</feature>
<name>A0AA88NQD5_CHASR</name>
<sequence length="112" mass="12563">MDPIDQDHIELKQETIHEDHNTTGMKEEPNQDPEYGSNEASGSSDQQKRSRTKRHKRHCQPCDKGFPTSSDLKQEADVKHDGSGVDSEEASYLVSAESPHRCKSQVITSDLV</sequence>
<feature type="compositionally biased region" description="Basic and acidic residues" evidence="1">
    <location>
        <begin position="1"/>
        <end position="29"/>
    </location>
</feature>
<gene>
    <name evidence="2" type="ORF">Q5P01_003003</name>
</gene>
<dbReference type="AlphaFoldDB" id="A0AA88NQD5"/>
<evidence type="ECO:0000313" key="3">
    <source>
        <dbReference type="Proteomes" id="UP001187415"/>
    </source>
</evidence>
<accession>A0AA88NQD5</accession>
<reference evidence="2" key="1">
    <citation type="submission" date="2023-07" db="EMBL/GenBank/DDBJ databases">
        <title>Chromosome-level Genome Assembly of Striped Snakehead (Channa striata).</title>
        <authorList>
            <person name="Liu H."/>
        </authorList>
    </citation>
    <scope>NUCLEOTIDE SEQUENCE</scope>
    <source>
        <strain evidence="2">Gz</strain>
        <tissue evidence="2">Muscle</tissue>
    </source>
</reference>
<protein>
    <submittedName>
        <fullName evidence="2">Uncharacterized protein</fullName>
    </submittedName>
</protein>
<dbReference type="EMBL" id="JAUPFM010000001">
    <property type="protein sequence ID" value="KAK2863470.1"/>
    <property type="molecule type" value="Genomic_DNA"/>
</dbReference>
<evidence type="ECO:0000313" key="2">
    <source>
        <dbReference type="EMBL" id="KAK2863470.1"/>
    </source>
</evidence>
<proteinExistence type="predicted"/>